<dbReference type="STRING" id="554055.A0A2P6VAS9"/>
<dbReference type="InterPro" id="IPR000626">
    <property type="entry name" value="Ubiquitin-like_dom"/>
</dbReference>
<name>A0A2P6VAS9_9CHLO</name>
<dbReference type="InterPro" id="IPR000938">
    <property type="entry name" value="CAP-Gly_domain"/>
</dbReference>
<dbReference type="GO" id="GO:0031122">
    <property type="term" value="P:cytoplasmic microtubule organization"/>
    <property type="evidence" value="ECO:0007669"/>
    <property type="project" value="TreeGrafter"/>
</dbReference>
<dbReference type="OrthoDB" id="2130750at2759"/>
<evidence type="ECO:0000259" key="6">
    <source>
        <dbReference type="PROSITE" id="PS50245"/>
    </source>
</evidence>
<dbReference type="InterPro" id="IPR045172">
    <property type="entry name" value="TBCB_Ubl"/>
</dbReference>
<evidence type="ECO:0000313" key="8">
    <source>
        <dbReference type="Proteomes" id="UP000239649"/>
    </source>
</evidence>
<dbReference type="CDD" id="cd01789">
    <property type="entry name" value="Ubl_TBCB"/>
    <property type="match status" value="1"/>
</dbReference>
<dbReference type="FunFam" id="2.30.30.190:FF:000013">
    <property type="entry name" value="Tubulin-folding cofactor B"/>
    <property type="match status" value="1"/>
</dbReference>
<protein>
    <submittedName>
        <fullName evidence="7">Tubulin folding cofactor B</fullName>
    </submittedName>
</protein>
<dbReference type="Pfam" id="PF01302">
    <property type="entry name" value="CAP_GLY"/>
    <property type="match status" value="1"/>
</dbReference>
<evidence type="ECO:0000256" key="2">
    <source>
        <dbReference type="ARBA" id="ARBA00022490"/>
    </source>
</evidence>
<keyword evidence="8" id="KW-1185">Reference proteome</keyword>
<dbReference type="GO" id="GO:0007023">
    <property type="term" value="P:post-chaperonin tubulin folding pathway"/>
    <property type="evidence" value="ECO:0007669"/>
    <property type="project" value="InterPro"/>
</dbReference>
<dbReference type="PROSITE" id="PS00845">
    <property type="entry name" value="CAP_GLY_1"/>
    <property type="match status" value="1"/>
</dbReference>
<sequence>MLALRDYVLADTGAQNQADSTVRLLISHSNLQAKFLDIRLDLHMSVESVKRKLCFHCGTPPSSQVLQLKDERGRLLGVLDDDSRKLGFYSPRDGYTVHIIDTDPTSLSANGWLEDVSKVEKFVMSDEAYAARDNTYRKFKEAQLARDPGWTLQKEMARRKAMANGAALPEAGTPAAPPDENTQAAEAAAINQGARCEVEGGRRGVVRYVGRVEGLPLGYWVGVQYDEPVGKNDGSAKGKRYFECAPGYGGFVRPAMVQTGDFPPFDEDFNFESGDEL</sequence>
<dbReference type="AlphaFoldDB" id="A0A2P6VAS9"/>
<evidence type="ECO:0000256" key="1">
    <source>
        <dbReference type="ARBA" id="ARBA00004496"/>
    </source>
</evidence>
<dbReference type="EMBL" id="LHPF02000016">
    <property type="protein sequence ID" value="PSC71175.1"/>
    <property type="molecule type" value="Genomic_DNA"/>
</dbReference>
<proteinExistence type="inferred from homology"/>
<reference evidence="7 8" key="1">
    <citation type="journal article" date="2018" name="Plant J.">
        <title>Genome sequences of Chlorella sorokiniana UTEX 1602 and Micractinium conductrix SAG 241.80: implications to maltose excretion by a green alga.</title>
        <authorList>
            <person name="Arriola M.B."/>
            <person name="Velmurugan N."/>
            <person name="Zhang Y."/>
            <person name="Plunkett M.H."/>
            <person name="Hondzo H."/>
            <person name="Barney B.M."/>
        </authorList>
    </citation>
    <scope>NUCLEOTIDE SEQUENCE [LARGE SCALE GENOMIC DNA]</scope>
    <source>
        <strain evidence="7 8">SAG 241.80</strain>
    </source>
</reference>
<dbReference type="Pfam" id="PF14560">
    <property type="entry name" value="Ubiquitin_2"/>
    <property type="match status" value="1"/>
</dbReference>
<dbReference type="Gene3D" id="2.30.30.190">
    <property type="entry name" value="CAP Gly-rich-like domain"/>
    <property type="match status" value="1"/>
</dbReference>
<comment type="subcellular location">
    <subcellularLocation>
        <location evidence="1">Cytoplasm</location>
    </subcellularLocation>
</comment>
<keyword evidence="2" id="KW-0963">Cytoplasm</keyword>
<evidence type="ECO:0000313" key="7">
    <source>
        <dbReference type="EMBL" id="PSC71175.1"/>
    </source>
</evidence>
<accession>A0A2P6VAS9</accession>
<organism evidence="7 8">
    <name type="scientific">Micractinium conductrix</name>
    <dbReference type="NCBI Taxonomy" id="554055"/>
    <lineage>
        <taxon>Eukaryota</taxon>
        <taxon>Viridiplantae</taxon>
        <taxon>Chlorophyta</taxon>
        <taxon>core chlorophytes</taxon>
        <taxon>Trebouxiophyceae</taxon>
        <taxon>Chlorellales</taxon>
        <taxon>Chlorellaceae</taxon>
        <taxon>Chlorella clade</taxon>
        <taxon>Micractinium</taxon>
    </lineage>
</organism>
<dbReference type="PANTHER" id="PTHR18916:SF85">
    <property type="entry name" value="TUBULIN-FOLDING COFACTOR B"/>
    <property type="match status" value="1"/>
</dbReference>
<dbReference type="GO" id="GO:0005829">
    <property type="term" value="C:cytosol"/>
    <property type="evidence" value="ECO:0007669"/>
    <property type="project" value="UniProtKB-ARBA"/>
</dbReference>
<dbReference type="SUPFAM" id="SSF74924">
    <property type="entry name" value="Cap-Gly domain"/>
    <property type="match status" value="1"/>
</dbReference>
<comment type="caution">
    <text evidence="7">The sequence shown here is derived from an EMBL/GenBank/DDBJ whole genome shotgun (WGS) entry which is preliminary data.</text>
</comment>
<dbReference type="GO" id="GO:0043014">
    <property type="term" value="F:alpha-tubulin binding"/>
    <property type="evidence" value="ECO:0007669"/>
    <property type="project" value="InterPro"/>
</dbReference>
<evidence type="ECO:0000256" key="5">
    <source>
        <dbReference type="SAM" id="MobiDB-lite"/>
    </source>
</evidence>
<dbReference type="GO" id="GO:0051010">
    <property type="term" value="F:microtubule plus-end binding"/>
    <property type="evidence" value="ECO:0007669"/>
    <property type="project" value="TreeGrafter"/>
</dbReference>
<dbReference type="InterPro" id="IPR029071">
    <property type="entry name" value="Ubiquitin-like_domsf"/>
</dbReference>
<keyword evidence="3" id="KW-0143">Chaperone</keyword>
<comment type="similarity">
    <text evidence="4">Belongs to the TBCB family.</text>
</comment>
<evidence type="ECO:0000256" key="3">
    <source>
        <dbReference type="ARBA" id="ARBA00023186"/>
    </source>
</evidence>
<dbReference type="GO" id="GO:0005634">
    <property type="term" value="C:nucleus"/>
    <property type="evidence" value="ECO:0007669"/>
    <property type="project" value="TreeGrafter"/>
</dbReference>
<dbReference type="GO" id="GO:0035371">
    <property type="term" value="C:microtubule plus-end"/>
    <property type="evidence" value="ECO:0007669"/>
    <property type="project" value="TreeGrafter"/>
</dbReference>
<evidence type="ECO:0000256" key="4">
    <source>
        <dbReference type="ARBA" id="ARBA00025779"/>
    </source>
</evidence>
<dbReference type="SUPFAM" id="SSF54236">
    <property type="entry name" value="Ubiquitin-like"/>
    <property type="match status" value="1"/>
</dbReference>
<dbReference type="PROSITE" id="PS50245">
    <property type="entry name" value="CAP_GLY_2"/>
    <property type="match status" value="1"/>
</dbReference>
<dbReference type="SMART" id="SM01052">
    <property type="entry name" value="CAP_GLY"/>
    <property type="match status" value="1"/>
</dbReference>
<dbReference type="GO" id="GO:0007021">
    <property type="term" value="P:tubulin complex assembly"/>
    <property type="evidence" value="ECO:0007669"/>
    <property type="project" value="InterPro"/>
</dbReference>
<dbReference type="Gene3D" id="3.10.20.90">
    <property type="entry name" value="Phosphatidylinositol 3-kinase Catalytic Subunit, Chain A, domain 1"/>
    <property type="match status" value="1"/>
</dbReference>
<feature type="domain" description="CAP-Gly" evidence="6">
    <location>
        <begin position="218"/>
        <end position="253"/>
    </location>
</feature>
<dbReference type="InterPro" id="IPR036859">
    <property type="entry name" value="CAP-Gly_dom_sf"/>
</dbReference>
<gene>
    <name evidence="7" type="ORF">C2E20_5419</name>
</gene>
<feature type="region of interest" description="Disordered" evidence="5">
    <location>
        <begin position="161"/>
        <end position="186"/>
    </location>
</feature>
<dbReference type="Proteomes" id="UP000239649">
    <property type="component" value="Unassembled WGS sequence"/>
</dbReference>
<dbReference type="PANTHER" id="PTHR18916">
    <property type="entry name" value="DYNACTIN 1-RELATED MICROTUBULE-BINDING"/>
    <property type="match status" value="1"/>
</dbReference>